<proteinExistence type="inferred from homology"/>
<name>A0A3R9NP75_9FLAO</name>
<dbReference type="GO" id="GO:0003735">
    <property type="term" value="F:structural constituent of ribosome"/>
    <property type="evidence" value="ECO:0007669"/>
    <property type="project" value="InterPro"/>
</dbReference>
<evidence type="ECO:0000256" key="1">
    <source>
        <dbReference type="ARBA" id="ARBA00010605"/>
    </source>
</evidence>
<evidence type="ECO:0000313" key="12">
    <source>
        <dbReference type="Proteomes" id="UP000270620"/>
    </source>
</evidence>
<gene>
    <name evidence="7" type="primary">rplI</name>
    <name evidence="11" type="ORF">EJA19_05535</name>
</gene>
<dbReference type="InterPro" id="IPR036791">
    <property type="entry name" value="Ribosomal_bL9_C_sf"/>
</dbReference>
<sequence length="153" mass="16815">MELILKQDVENLGFKDDIVTVKSGYGRNFLIPQGHAVLATSSAKKVLAENLKQRAFKEKKIIEEAEKTAEAIKALNLKITAKATEGASAGDKLFGSVTKLDLVSAFEKEGHTVDKKFISIVGGNIKRLGLYSAAIRLHREVTFDIEFEVIPEN</sequence>
<dbReference type="Gene3D" id="3.10.430.100">
    <property type="entry name" value="Ribosomal protein L9, C-terminal domain"/>
    <property type="match status" value="1"/>
</dbReference>
<dbReference type="InterPro" id="IPR020069">
    <property type="entry name" value="Ribosomal_bL9_C"/>
</dbReference>
<evidence type="ECO:0000256" key="3">
    <source>
        <dbReference type="ARBA" id="ARBA00022884"/>
    </source>
</evidence>
<dbReference type="GO" id="GO:0006412">
    <property type="term" value="P:translation"/>
    <property type="evidence" value="ECO:0007669"/>
    <property type="project" value="UniProtKB-UniRule"/>
</dbReference>
<keyword evidence="3 7" id="KW-0694">RNA-binding</keyword>
<dbReference type="InterPro" id="IPR020070">
    <property type="entry name" value="Ribosomal_bL9_N"/>
</dbReference>
<dbReference type="InterPro" id="IPR036935">
    <property type="entry name" value="Ribosomal_bL9_N_sf"/>
</dbReference>
<keyword evidence="8" id="KW-0175">Coiled coil</keyword>
<dbReference type="NCBIfam" id="TIGR00158">
    <property type="entry name" value="L9"/>
    <property type="match status" value="1"/>
</dbReference>
<feature type="coiled-coil region" evidence="8">
    <location>
        <begin position="48"/>
        <end position="82"/>
    </location>
</feature>
<accession>A0A3R9NP75</accession>
<keyword evidence="12" id="KW-1185">Reference proteome</keyword>
<dbReference type="GO" id="GO:0019843">
    <property type="term" value="F:rRNA binding"/>
    <property type="evidence" value="ECO:0007669"/>
    <property type="project" value="UniProtKB-UniRule"/>
</dbReference>
<feature type="domain" description="Large ribosomal subunit protein bL9 C-terminal" evidence="10">
    <location>
        <begin position="63"/>
        <end position="150"/>
    </location>
</feature>
<keyword evidence="2 7" id="KW-0699">rRNA-binding</keyword>
<keyword evidence="5 7" id="KW-0687">Ribonucleoprotein</keyword>
<dbReference type="Pfam" id="PF03948">
    <property type="entry name" value="Ribosomal_L9_C"/>
    <property type="match status" value="1"/>
</dbReference>
<dbReference type="PANTHER" id="PTHR21368">
    <property type="entry name" value="50S RIBOSOMAL PROTEIN L9"/>
    <property type="match status" value="1"/>
</dbReference>
<comment type="caution">
    <text evidence="11">The sequence shown here is derived from an EMBL/GenBank/DDBJ whole genome shotgun (WGS) entry which is preliminary data.</text>
</comment>
<dbReference type="HAMAP" id="MF_00503">
    <property type="entry name" value="Ribosomal_bL9"/>
    <property type="match status" value="1"/>
</dbReference>
<evidence type="ECO:0000259" key="9">
    <source>
        <dbReference type="Pfam" id="PF01281"/>
    </source>
</evidence>
<comment type="function">
    <text evidence="7">Binds to the 23S rRNA.</text>
</comment>
<evidence type="ECO:0000256" key="6">
    <source>
        <dbReference type="ARBA" id="ARBA00035292"/>
    </source>
</evidence>
<feature type="domain" description="Ribosomal protein L9" evidence="9">
    <location>
        <begin position="1"/>
        <end position="46"/>
    </location>
</feature>
<comment type="similarity">
    <text evidence="1 7">Belongs to the bacterial ribosomal protein bL9 family.</text>
</comment>
<dbReference type="Pfam" id="PF01281">
    <property type="entry name" value="Ribosomal_L9_N"/>
    <property type="match status" value="1"/>
</dbReference>
<evidence type="ECO:0000313" key="11">
    <source>
        <dbReference type="EMBL" id="RSK40441.1"/>
    </source>
</evidence>
<dbReference type="Gene3D" id="3.40.5.10">
    <property type="entry name" value="Ribosomal protein L9, N-terminal domain"/>
    <property type="match status" value="1"/>
</dbReference>
<evidence type="ECO:0000259" key="10">
    <source>
        <dbReference type="Pfam" id="PF03948"/>
    </source>
</evidence>
<evidence type="ECO:0000256" key="5">
    <source>
        <dbReference type="ARBA" id="ARBA00023274"/>
    </source>
</evidence>
<dbReference type="GO" id="GO:1990904">
    <property type="term" value="C:ribonucleoprotein complex"/>
    <property type="evidence" value="ECO:0007669"/>
    <property type="project" value="UniProtKB-KW"/>
</dbReference>
<dbReference type="SUPFAM" id="SSF55653">
    <property type="entry name" value="Ribosomal protein L9 C-domain"/>
    <property type="match status" value="1"/>
</dbReference>
<keyword evidence="4 7" id="KW-0689">Ribosomal protein</keyword>
<dbReference type="RefSeq" id="WP_125467356.1">
    <property type="nucleotide sequence ID" value="NZ_RWBG01000002.1"/>
</dbReference>
<dbReference type="InterPro" id="IPR000244">
    <property type="entry name" value="Ribosomal_bL9"/>
</dbReference>
<organism evidence="11 12">
    <name type="scientific">Mangrovimonas spongiae</name>
    <dbReference type="NCBI Taxonomy" id="2494697"/>
    <lineage>
        <taxon>Bacteria</taxon>
        <taxon>Pseudomonadati</taxon>
        <taxon>Bacteroidota</taxon>
        <taxon>Flavobacteriia</taxon>
        <taxon>Flavobacteriales</taxon>
        <taxon>Flavobacteriaceae</taxon>
        <taxon>Mangrovimonas</taxon>
    </lineage>
</organism>
<dbReference type="Proteomes" id="UP000270620">
    <property type="component" value="Unassembled WGS sequence"/>
</dbReference>
<dbReference type="GO" id="GO:0005840">
    <property type="term" value="C:ribosome"/>
    <property type="evidence" value="ECO:0007669"/>
    <property type="project" value="UniProtKB-KW"/>
</dbReference>
<dbReference type="InterPro" id="IPR020594">
    <property type="entry name" value="Ribosomal_bL9_bac/chp"/>
</dbReference>
<dbReference type="OrthoDB" id="9788336at2"/>
<dbReference type="SUPFAM" id="SSF55658">
    <property type="entry name" value="L9 N-domain-like"/>
    <property type="match status" value="1"/>
</dbReference>
<evidence type="ECO:0000256" key="7">
    <source>
        <dbReference type="HAMAP-Rule" id="MF_00503"/>
    </source>
</evidence>
<evidence type="ECO:0000256" key="4">
    <source>
        <dbReference type="ARBA" id="ARBA00022980"/>
    </source>
</evidence>
<dbReference type="AlphaFoldDB" id="A0A3R9NP75"/>
<reference evidence="11 12" key="1">
    <citation type="submission" date="2018-12" db="EMBL/GenBank/DDBJ databases">
        <title>Mangrovimonas spongiae sp. nov., a novel member of the genus Mangrovimonas isolated from marine sponge.</title>
        <authorList>
            <person name="Zhuang L."/>
            <person name="Luo L."/>
        </authorList>
    </citation>
    <scope>NUCLEOTIDE SEQUENCE [LARGE SCALE GENOMIC DNA]</scope>
    <source>
        <strain evidence="11 12">HN-E26</strain>
    </source>
</reference>
<dbReference type="EMBL" id="RWBG01000002">
    <property type="protein sequence ID" value="RSK40441.1"/>
    <property type="molecule type" value="Genomic_DNA"/>
</dbReference>
<protein>
    <recommendedName>
        <fullName evidence="6 7">Large ribosomal subunit protein bL9</fullName>
    </recommendedName>
</protein>
<evidence type="ECO:0000256" key="8">
    <source>
        <dbReference type="SAM" id="Coils"/>
    </source>
</evidence>
<dbReference type="InterPro" id="IPR009027">
    <property type="entry name" value="Ribosomal_bL9/RNase_H1_N"/>
</dbReference>
<evidence type="ECO:0000256" key="2">
    <source>
        <dbReference type="ARBA" id="ARBA00022730"/>
    </source>
</evidence>